<evidence type="ECO:0000256" key="3">
    <source>
        <dbReference type="ARBA" id="ARBA00023002"/>
    </source>
</evidence>
<name>A0A429X488_SIMTE</name>
<dbReference type="RefSeq" id="WP_120117373.1">
    <property type="nucleotide sequence ID" value="NZ_BORI01000010.1"/>
</dbReference>
<dbReference type="Proteomes" id="UP000287296">
    <property type="component" value="Unassembled WGS sequence"/>
</dbReference>
<dbReference type="OrthoDB" id="9778740at2"/>
<keyword evidence="3" id="KW-0560">Oxidoreductase</keyword>
<evidence type="ECO:0000313" key="5">
    <source>
        <dbReference type="EMBL" id="RST58208.1"/>
    </source>
</evidence>
<evidence type="ECO:0000256" key="2">
    <source>
        <dbReference type="ARBA" id="ARBA00022630"/>
    </source>
</evidence>
<evidence type="ECO:0000256" key="1">
    <source>
        <dbReference type="ARBA" id="ARBA00001974"/>
    </source>
</evidence>
<reference evidence="5 6" key="1">
    <citation type="submission" date="2018-12" db="EMBL/GenBank/DDBJ databases">
        <authorList>
            <person name="Sun L."/>
            <person name="Chen Z."/>
        </authorList>
    </citation>
    <scope>NUCLEOTIDE SEQUENCE [LARGE SCALE GENOMIC DNA]</scope>
    <source>
        <strain evidence="5 6">LMG 29736</strain>
    </source>
</reference>
<organism evidence="5 6">
    <name type="scientific">Siminovitchia terrae</name>
    <name type="common">Bacillus terrae</name>
    <dbReference type="NCBI Taxonomy" id="1914933"/>
    <lineage>
        <taxon>Bacteria</taxon>
        <taxon>Bacillati</taxon>
        <taxon>Bacillota</taxon>
        <taxon>Bacilli</taxon>
        <taxon>Bacillales</taxon>
        <taxon>Bacillaceae</taxon>
        <taxon>Siminovitchia</taxon>
    </lineage>
</organism>
<dbReference type="AlphaFoldDB" id="A0A429X488"/>
<dbReference type="Pfam" id="PF13738">
    <property type="entry name" value="Pyr_redox_3"/>
    <property type="match status" value="1"/>
</dbReference>
<comment type="cofactor">
    <cofactor evidence="1">
        <name>FAD</name>
        <dbReference type="ChEBI" id="CHEBI:57692"/>
    </cofactor>
</comment>
<dbReference type="PRINTS" id="PR00469">
    <property type="entry name" value="PNDRDTASEII"/>
</dbReference>
<sequence length="330" mass="37095">MQQEDCIIVGGGPCGLSAAISLQQIGKNPLIIEKGNIVNAVYRYPTHQTFFSTSEKLEIGDVPFLTVNRKPRRNEALTYYREVVRRKELRINRFETVQSVEKQDGFFKVTTNRNAYEARYVIVATGYYDNPNLMGIKGESLEKVSHYFKEAHPYFDTDVAVIGGKNSAIDAALELQKAGARVTVLYRGNEYSPSIKPWVLPDFEALARNGEITMLFNAEVEEITETSIIYVTDKGKEEIPNDFVFAMTGYHPDHSFIKAMGVQIDELTGRPEFNPETMETNIPDLFIAGVIAAGNNANEIFIENGRFHGSQITDTIRNREAFPTSSRLSN</sequence>
<protein>
    <submittedName>
        <fullName evidence="5">YpdA family putative bacillithiol disulfide reductase</fullName>
    </submittedName>
</protein>
<dbReference type="SUPFAM" id="SSF51905">
    <property type="entry name" value="FAD/NAD(P)-binding domain"/>
    <property type="match status" value="1"/>
</dbReference>
<keyword evidence="2" id="KW-0285">Flavoprotein</keyword>
<comment type="caution">
    <text evidence="5">The sequence shown here is derived from an EMBL/GenBank/DDBJ whole genome shotgun (WGS) entry which is preliminary data.</text>
</comment>
<dbReference type="PANTHER" id="PTHR48105">
    <property type="entry name" value="THIOREDOXIN REDUCTASE 1-RELATED-RELATED"/>
    <property type="match status" value="1"/>
</dbReference>
<evidence type="ECO:0000313" key="7">
    <source>
        <dbReference type="Proteomes" id="UP000680670"/>
    </source>
</evidence>
<dbReference type="Gene3D" id="3.50.50.60">
    <property type="entry name" value="FAD/NAD(P)-binding domain"/>
    <property type="match status" value="2"/>
</dbReference>
<accession>A0A429X488</accession>
<dbReference type="InterPro" id="IPR050097">
    <property type="entry name" value="Ferredoxin-NADP_redctase_2"/>
</dbReference>
<dbReference type="EMBL" id="QYTW02000022">
    <property type="protein sequence ID" value="RST58208.1"/>
    <property type="molecule type" value="Genomic_DNA"/>
</dbReference>
<dbReference type="InterPro" id="IPR036188">
    <property type="entry name" value="FAD/NAD-bd_sf"/>
</dbReference>
<dbReference type="InterPro" id="IPR023856">
    <property type="entry name" value="Bdr"/>
</dbReference>
<evidence type="ECO:0000313" key="6">
    <source>
        <dbReference type="Proteomes" id="UP000287296"/>
    </source>
</evidence>
<dbReference type="Proteomes" id="UP000680670">
    <property type="component" value="Unassembled WGS sequence"/>
</dbReference>
<dbReference type="GO" id="GO:0016491">
    <property type="term" value="F:oxidoreductase activity"/>
    <property type="evidence" value="ECO:0007669"/>
    <property type="project" value="UniProtKB-KW"/>
</dbReference>
<reference evidence="4 7" key="2">
    <citation type="submission" date="2021-03" db="EMBL/GenBank/DDBJ databases">
        <title>Antimicrobial resistance genes in bacteria isolated from Japanese honey, and their potential for conferring macrolide and lincosamide resistance in the American foulbrood pathogen Paenibacillus larvae.</title>
        <authorList>
            <person name="Okamoto M."/>
            <person name="Kumagai M."/>
            <person name="Kanamori H."/>
            <person name="Takamatsu D."/>
        </authorList>
    </citation>
    <scope>NUCLEOTIDE SEQUENCE [LARGE SCALE GENOMIC DNA]</scope>
    <source>
        <strain evidence="4 7">J6TS1</strain>
    </source>
</reference>
<gene>
    <name evidence="5" type="primary">ypdA</name>
    <name evidence="4" type="synonym">trxB_2</name>
    <name evidence="5" type="ORF">D5F11_018215</name>
    <name evidence="4" type="ORF">J6TS1_23810</name>
</gene>
<proteinExistence type="predicted"/>
<dbReference type="NCBIfam" id="TIGR04018">
    <property type="entry name" value="Bthiol_YpdA"/>
    <property type="match status" value="1"/>
</dbReference>
<keyword evidence="7" id="KW-1185">Reference proteome</keyword>
<evidence type="ECO:0000313" key="4">
    <source>
        <dbReference type="EMBL" id="GIN96511.1"/>
    </source>
</evidence>
<dbReference type="PRINTS" id="PR00368">
    <property type="entry name" value="FADPNR"/>
</dbReference>
<dbReference type="EMBL" id="BORJ01000005">
    <property type="protein sequence ID" value="GIN96511.1"/>
    <property type="molecule type" value="Genomic_DNA"/>
</dbReference>